<protein>
    <recommendedName>
        <fullName evidence="4">DUF2975 domain-containing protein</fullName>
    </recommendedName>
</protein>
<evidence type="ECO:0000313" key="2">
    <source>
        <dbReference type="EMBL" id="OHA23355.1"/>
    </source>
</evidence>
<keyword evidence="1" id="KW-1133">Transmembrane helix</keyword>
<sequence length="162" mass="17829">MGWKKIICLALSGCFLLSSLGFIRLVDQESVADFFGLNEKVIQGNVYFVLVAAAIFILAVVISTLIDIFMRLKISSEIISRGDQYFGALKNNLLKTAIGLFLAVIVQQVFTFAGLYQCIKTPIPGGWAENCGTEAQLIFLMASSILLAFSILPEKIKLRRSD</sequence>
<dbReference type="EMBL" id="MHRK01000036">
    <property type="protein sequence ID" value="OHA23355.1"/>
    <property type="molecule type" value="Genomic_DNA"/>
</dbReference>
<evidence type="ECO:0000313" key="3">
    <source>
        <dbReference type="Proteomes" id="UP000177130"/>
    </source>
</evidence>
<dbReference type="Proteomes" id="UP000177130">
    <property type="component" value="Unassembled WGS sequence"/>
</dbReference>
<feature type="transmembrane region" description="Helical" evidence="1">
    <location>
        <begin position="93"/>
        <end position="115"/>
    </location>
</feature>
<dbReference type="AlphaFoldDB" id="A0A1G2MHI0"/>
<accession>A0A1G2MHI0</accession>
<evidence type="ECO:0000256" key="1">
    <source>
        <dbReference type="SAM" id="Phobius"/>
    </source>
</evidence>
<gene>
    <name evidence="2" type="ORF">A3C72_00275</name>
</gene>
<reference evidence="2 3" key="1">
    <citation type="journal article" date="2016" name="Nat. Commun.">
        <title>Thousands of microbial genomes shed light on interconnected biogeochemical processes in an aquifer system.</title>
        <authorList>
            <person name="Anantharaman K."/>
            <person name="Brown C.T."/>
            <person name="Hug L.A."/>
            <person name="Sharon I."/>
            <person name="Castelle C.J."/>
            <person name="Probst A.J."/>
            <person name="Thomas B.C."/>
            <person name="Singh A."/>
            <person name="Wilkins M.J."/>
            <person name="Karaoz U."/>
            <person name="Brodie E.L."/>
            <person name="Williams K.H."/>
            <person name="Hubbard S.S."/>
            <person name="Banfield J.F."/>
        </authorList>
    </citation>
    <scope>NUCLEOTIDE SEQUENCE [LARGE SCALE GENOMIC DNA]</scope>
</reference>
<name>A0A1G2MHI0_9BACT</name>
<organism evidence="2 3">
    <name type="scientific">Candidatus Taylorbacteria bacterium RIFCSPHIGHO2_02_FULL_43_32b</name>
    <dbReference type="NCBI Taxonomy" id="1802306"/>
    <lineage>
        <taxon>Bacteria</taxon>
        <taxon>Candidatus Tayloriibacteriota</taxon>
    </lineage>
</organism>
<feature type="transmembrane region" description="Helical" evidence="1">
    <location>
        <begin position="135"/>
        <end position="152"/>
    </location>
</feature>
<keyword evidence="1" id="KW-0472">Membrane</keyword>
<evidence type="ECO:0008006" key="4">
    <source>
        <dbReference type="Google" id="ProtNLM"/>
    </source>
</evidence>
<proteinExistence type="predicted"/>
<keyword evidence="1" id="KW-0812">Transmembrane</keyword>
<feature type="transmembrane region" description="Helical" evidence="1">
    <location>
        <begin position="45"/>
        <end position="72"/>
    </location>
</feature>
<comment type="caution">
    <text evidence="2">The sequence shown here is derived from an EMBL/GenBank/DDBJ whole genome shotgun (WGS) entry which is preliminary data.</text>
</comment>